<evidence type="ECO:0000313" key="1">
    <source>
        <dbReference type="EMBL" id="QIG56949.1"/>
    </source>
</evidence>
<sequence length="59" mass="6762">MSQAMGRTTAARLGDELAECRAAIRELWAVVVEQDLELERLRERVQQARPARLKQVARD</sequence>
<protein>
    <submittedName>
        <fullName evidence="1">Uncharacterized protein</fullName>
    </submittedName>
</protein>
<evidence type="ECO:0000313" key="2">
    <source>
        <dbReference type="Proteomes" id="UP000502584"/>
    </source>
</evidence>
<proteinExistence type="predicted"/>
<reference evidence="1 2" key="1">
    <citation type="submission" date="2019-10" db="EMBL/GenBank/DDBJ databases">
        <title>Genome of the temperate Pseudomonas aerugionosa phage vB_Pae-SS2019XI.</title>
        <authorList>
            <person name="Hammerl J.A."/>
            <person name="Jaeckel C."/>
            <person name="Schnehle S."/>
            <person name="Schmoger S."/>
        </authorList>
    </citation>
    <scope>NUCLEOTIDE SEQUENCE [LARGE SCALE GENOMIC DNA]</scope>
</reference>
<keyword evidence="2" id="KW-1185">Reference proteome</keyword>
<organism evidence="1 2">
    <name type="scientific">Pseudomonas phage vB_Pae-SS2019XI</name>
    <dbReference type="NCBI Taxonomy" id="2660688"/>
    <lineage>
        <taxon>Viruses</taxon>
        <taxon>Duplodnaviria</taxon>
        <taxon>Heunggongvirae</taxon>
        <taxon>Uroviricota</taxon>
        <taxon>Caudoviricetes</taxon>
        <taxon>Casjensviridae</taxon>
        <taxon>Maxdohrnvirus</taxon>
        <taxon>Maxdohrnvirus SS2019XI</taxon>
    </lineage>
</organism>
<dbReference type="Proteomes" id="UP000502584">
    <property type="component" value="Segment"/>
</dbReference>
<dbReference type="EMBL" id="MN536026">
    <property type="protein sequence ID" value="QIG56949.1"/>
    <property type="molecule type" value="Genomic_DNA"/>
</dbReference>
<accession>A0A6G6XHF5</accession>
<gene>
    <name evidence="1" type="ORF">vBPaeSS2019XI_071</name>
</gene>
<name>A0A6G6XHF5_9CAUD</name>